<dbReference type="Proteomes" id="UP000027222">
    <property type="component" value="Unassembled WGS sequence"/>
</dbReference>
<evidence type="ECO:0000256" key="4">
    <source>
        <dbReference type="ARBA" id="ARBA00022786"/>
    </source>
</evidence>
<dbReference type="EC" id="2.3.2.26" evidence="2"/>
<organism evidence="7 8">
    <name type="scientific">Galerina marginata (strain CBS 339.88)</name>
    <dbReference type="NCBI Taxonomy" id="685588"/>
    <lineage>
        <taxon>Eukaryota</taxon>
        <taxon>Fungi</taxon>
        <taxon>Dikarya</taxon>
        <taxon>Basidiomycota</taxon>
        <taxon>Agaricomycotina</taxon>
        <taxon>Agaricomycetes</taxon>
        <taxon>Agaricomycetidae</taxon>
        <taxon>Agaricales</taxon>
        <taxon>Agaricineae</taxon>
        <taxon>Strophariaceae</taxon>
        <taxon>Galerina</taxon>
    </lineage>
</organism>
<dbReference type="GO" id="GO:0061630">
    <property type="term" value="F:ubiquitin protein ligase activity"/>
    <property type="evidence" value="ECO:0007669"/>
    <property type="project" value="UniProtKB-EC"/>
</dbReference>
<dbReference type="EMBL" id="KL142371">
    <property type="protein sequence ID" value="KDR81292.1"/>
    <property type="molecule type" value="Genomic_DNA"/>
</dbReference>
<dbReference type="SUPFAM" id="SSF56204">
    <property type="entry name" value="Hect, E3 ligase catalytic domain"/>
    <property type="match status" value="1"/>
</dbReference>
<dbReference type="Gene3D" id="3.30.2410.10">
    <property type="entry name" value="Hect, E3 ligase catalytic domain"/>
    <property type="match status" value="1"/>
</dbReference>
<dbReference type="Gene3D" id="3.90.1750.10">
    <property type="entry name" value="Hect, E3 ligase catalytic domains"/>
    <property type="match status" value="1"/>
</dbReference>
<keyword evidence="4 5" id="KW-0833">Ubl conjugation pathway</keyword>
<accession>A0A067TG06</accession>
<evidence type="ECO:0000256" key="3">
    <source>
        <dbReference type="ARBA" id="ARBA00022679"/>
    </source>
</evidence>
<dbReference type="FunFam" id="3.30.2410.10:FF:000011">
    <property type="entry name" value="Putative Ubiquitin-protein ligase E3C"/>
    <property type="match status" value="1"/>
</dbReference>
<dbReference type="PROSITE" id="PS50237">
    <property type="entry name" value="HECT"/>
    <property type="match status" value="1"/>
</dbReference>
<dbReference type="STRING" id="685588.A0A067TG06"/>
<feature type="domain" description="HECT" evidence="6">
    <location>
        <begin position="69"/>
        <end position="402"/>
    </location>
</feature>
<dbReference type="Pfam" id="PF00632">
    <property type="entry name" value="HECT"/>
    <property type="match status" value="1"/>
</dbReference>
<reference evidence="8" key="1">
    <citation type="journal article" date="2014" name="Proc. Natl. Acad. Sci. U.S.A.">
        <title>Extensive sampling of basidiomycete genomes demonstrates inadequacy of the white-rot/brown-rot paradigm for wood decay fungi.</title>
        <authorList>
            <person name="Riley R."/>
            <person name="Salamov A.A."/>
            <person name="Brown D.W."/>
            <person name="Nagy L.G."/>
            <person name="Floudas D."/>
            <person name="Held B.W."/>
            <person name="Levasseur A."/>
            <person name="Lombard V."/>
            <person name="Morin E."/>
            <person name="Otillar R."/>
            <person name="Lindquist E.A."/>
            <person name="Sun H."/>
            <person name="LaButti K.M."/>
            <person name="Schmutz J."/>
            <person name="Jabbour D."/>
            <person name="Luo H."/>
            <person name="Baker S.E."/>
            <person name="Pisabarro A.G."/>
            <person name="Walton J.D."/>
            <person name="Blanchette R.A."/>
            <person name="Henrissat B."/>
            <person name="Martin F."/>
            <person name="Cullen D."/>
            <person name="Hibbett D.S."/>
            <person name="Grigoriev I.V."/>
        </authorList>
    </citation>
    <scope>NUCLEOTIDE SEQUENCE [LARGE SCALE GENOMIC DNA]</scope>
    <source>
        <strain evidence="8">CBS 339.88</strain>
    </source>
</reference>
<dbReference type="FunFam" id="3.30.2160.10:FF:000002">
    <property type="entry name" value="Putative Ubiquitin-protein ligase E3C"/>
    <property type="match status" value="1"/>
</dbReference>
<comment type="catalytic activity">
    <reaction evidence="1">
        <text>S-ubiquitinyl-[E2 ubiquitin-conjugating enzyme]-L-cysteine + [acceptor protein]-L-lysine = [E2 ubiquitin-conjugating enzyme]-L-cysteine + N(6)-ubiquitinyl-[acceptor protein]-L-lysine.</text>
        <dbReference type="EC" id="2.3.2.26"/>
    </reaction>
</comment>
<evidence type="ECO:0000313" key="7">
    <source>
        <dbReference type="EMBL" id="KDR81292.1"/>
    </source>
</evidence>
<protein>
    <recommendedName>
        <fullName evidence="2">HECT-type E3 ubiquitin transferase</fullName>
        <ecNumber evidence="2">2.3.2.26</ecNumber>
    </recommendedName>
</protein>
<dbReference type="PANTHER" id="PTHR45700:SF2">
    <property type="entry name" value="UBIQUITIN-PROTEIN LIGASE E3C"/>
    <property type="match status" value="1"/>
</dbReference>
<sequence>MIEPRVSILKKIPFAIPFDVRVSIFQDLIVNDRVSRDSIEPLNVLGCDQRSRVKIRRGMLARDGFDTLAEIDLKAPLEIVIIDQFGQEEEGSGHFKEFFTLFSQQVFETYSGLWLKNQMGELYPTSRAYATEAHTLDWYWFVGRMIGKAIYEGILIEATFAYFFLSKWLGRRCHLDDLFSLDPDLYDRLLSLKHTTENIENLSLYFTIAIEESGVTNMVELIPNGREIAVTRENRLRYIDLTARYRLNAQIKRKTEAFRRGLLQLIQPKWLKMFNQRELQILIGGAIVPIDLDDLRRHTTYGGIYHNSHETIIAFWRVVNSFHRWQKHSLLRFVTSCSRPHVLGFKELAPNFSIRDDGSDENRLPSSRTSVNLLKLPTYKSERQLREMLLEAITSRAGFDSS</sequence>
<proteinExistence type="predicted"/>
<gene>
    <name evidence="7" type="ORF">GALMADRAFT_1358489</name>
</gene>
<dbReference type="GO" id="GO:0006511">
    <property type="term" value="P:ubiquitin-dependent protein catabolic process"/>
    <property type="evidence" value="ECO:0007669"/>
    <property type="project" value="TreeGrafter"/>
</dbReference>
<evidence type="ECO:0000259" key="6">
    <source>
        <dbReference type="PROSITE" id="PS50237"/>
    </source>
</evidence>
<dbReference type="PANTHER" id="PTHR45700">
    <property type="entry name" value="UBIQUITIN-PROTEIN LIGASE E3C"/>
    <property type="match status" value="1"/>
</dbReference>
<dbReference type="InterPro" id="IPR044611">
    <property type="entry name" value="E3A/B/C-like"/>
</dbReference>
<keyword evidence="8" id="KW-1185">Reference proteome</keyword>
<dbReference type="InterPro" id="IPR000569">
    <property type="entry name" value="HECT_dom"/>
</dbReference>
<dbReference type="InterPro" id="IPR035983">
    <property type="entry name" value="Hect_E3_ubiquitin_ligase"/>
</dbReference>
<evidence type="ECO:0000256" key="2">
    <source>
        <dbReference type="ARBA" id="ARBA00012485"/>
    </source>
</evidence>
<keyword evidence="3" id="KW-0808">Transferase</keyword>
<dbReference type="CDD" id="cd00078">
    <property type="entry name" value="HECTc"/>
    <property type="match status" value="1"/>
</dbReference>
<evidence type="ECO:0000256" key="1">
    <source>
        <dbReference type="ARBA" id="ARBA00000885"/>
    </source>
</evidence>
<dbReference type="Gene3D" id="3.30.2160.10">
    <property type="entry name" value="Hect, E3 ligase catalytic domain"/>
    <property type="match status" value="1"/>
</dbReference>
<dbReference type="GO" id="GO:0000209">
    <property type="term" value="P:protein polyubiquitination"/>
    <property type="evidence" value="ECO:0007669"/>
    <property type="project" value="InterPro"/>
</dbReference>
<evidence type="ECO:0000256" key="5">
    <source>
        <dbReference type="PROSITE-ProRule" id="PRU00104"/>
    </source>
</evidence>
<dbReference type="OrthoDB" id="8068875at2759"/>
<dbReference type="AlphaFoldDB" id="A0A067TG06"/>
<evidence type="ECO:0000313" key="8">
    <source>
        <dbReference type="Proteomes" id="UP000027222"/>
    </source>
</evidence>
<dbReference type="SMART" id="SM00119">
    <property type="entry name" value="HECTc"/>
    <property type="match status" value="1"/>
</dbReference>
<dbReference type="HOGENOM" id="CLU_002173_9_3_1"/>
<comment type="caution">
    <text evidence="5">Lacks conserved residue(s) required for the propagation of feature annotation.</text>
</comment>
<name>A0A067TG06_GALM3</name>